<dbReference type="OrthoDB" id="4333449at2"/>
<dbReference type="KEGG" id="sdd:D9753_02435"/>
<evidence type="ECO:0000313" key="2">
    <source>
        <dbReference type="Proteomes" id="UP000268329"/>
    </source>
</evidence>
<dbReference type="AlphaFoldDB" id="A0A3G2JB60"/>
<dbReference type="Proteomes" id="UP000268329">
    <property type="component" value="Chromosome"/>
</dbReference>
<sequence>MVTESPGVTSYDTELLDRAGTLRTDAELMEKYARRLRATAATLGDCPAAPEWSLTTLEQQAAACTTAAEQLRTAAEALHAHARAAG</sequence>
<gene>
    <name evidence="1" type="ORF">D9753_02435</name>
</gene>
<dbReference type="EMBL" id="CP033073">
    <property type="protein sequence ID" value="AYN37999.1"/>
    <property type="molecule type" value="Genomic_DNA"/>
</dbReference>
<protein>
    <submittedName>
        <fullName evidence="1">Uncharacterized protein</fullName>
    </submittedName>
</protein>
<evidence type="ECO:0000313" key="1">
    <source>
        <dbReference type="EMBL" id="AYN37999.1"/>
    </source>
</evidence>
<name>A0A3G2JB60_9ACTN</name>
<reference evidence="1 2" key="1">
    <citation type="submission" date="2018-10" db="EMBL/GenBank/DDBJ databases">
        <title>The genome of Streptomyces dangxiongensis Z022.</title>
        <authorList>
            <person name="Zhang B."/>
        </authorList>
    </citation>
    <scope>NUCLEOTIDE SEQUENCE [LARGE SCALE GENOMIC DNA]</scope>
    <source>
        <strain evidence="1 2">Z022</strain>
    </source>
</reference>
<dbReference type="RefSeq" id="WP_121785507.1">
    <property type="nucleotide sequence ID" value="NZ_CP033073.1"/>
</dbReference>
<proteinExistence type="predicted"/>
<organism evidence="1 2">
    <name type="scientific">Streptomyces dangxiongensis</name>
    <dbReference type="NCBI Taxonomy" id="1442032"/>
    <lineage>
        <taxon>Bacteria</taxon>
        <taxon>Bacillati</taxon>
        <taxon>Actinomycetota</taxon>
        <taxon>Actinomycetes</taxon>
        <taxon>Kitasatosporales</taxon>
        <taxon>Streptomycetaceae</taxon>
        <taxon>Streptomyces</taxon>
    </lineage>
</organism>
<accession>A0A3G2JB60</accession>
<keyword evidence="2" id="KW-1185">Reference proteome</keyword>